<accession>A0A7R7RQ36</accession>
<evidence type="ECO:0000256" key="1">
    <source>
        <dbReference type="ARBA" id="ARBA00001755"/>
    </source>
</evidence>
<evidence type="ECO:0000256" key="4">
    <source>
        <dbReference type="ARBA" id="ARBA00004744"/>
    </source>
</evidence>
<keyword evidence="10 12" id="KW-0560">Oxidoreductase</keyword>
<keyword evidence="9 12" id="KW-0274">FAD</keyword>
<reference evidence="14 15" key="1">
    <citation type="submission" date="2020-12" db="EMBL/GenBank/DDBJ databases">
        <title>Genome sequence of clinical Mycobacterium intracellulare strains.</title>
        <authorList>
            <person name="Tateishi Y."/>
            <person name="Matsumoto S."/>
            <person name="Fukushima Y."/>
            <person name="Nakajima C."/>
            <person name="Suzuki Y."/>
        </authorList>
    </citation>
    <scope>NUCLEOTIDE SEQUENCE [LARGE SCALE GENOMIC DNA]</scope>
    <source>
        <strain evidence="14 15">M018</strain>
    </source>
</reference>
<evidence type="ECO:0000256" key="9">
    <source>
        <dbReference type="ARBA" id="ARBA00022827"/>
    </source>
</evidence>
<comment type="similarity">
    <text evidence="5 12">Belongs to the protoporphyrinogen/coproporphyrinogen oxidase family. Coproporphyrinogen III oxidase subfamily.</text>
</comment>
<dbReference type="InterPro" id="IPR036188">
    <property type="entry name" value="FAD/NAD-bd_sf"/>
</dbReference>
<dbReference type="NCBIfam" id="NF008841">
    <property type="entry name" value="PRK11883.1-1"/>
    <property type="match status" value="1"/>
</dbReference>
<keyword evidence="12" id="KW-0963">Cytoplasm</keyword>
<dbReference type="PANTHER" id="PTHR42923:SF3">
    <property type="entry name" value="PROTOPORPHYRINOGEN OXIDASE"/>
    <property type="match status" value="1"/>
</dbReference>
<proteinExistence type="inferred from homology"/>
<comment type="function">
    <text evidence="3 12">Involved in coproporphyrin-dependent heme b biosynthesis. Catalyzes the oxidation of coproporphyrinogen III to coproporphyrin III.</text>
</comment>
<dbReference type="PANTHER" id="PTHR42923">
    <property type="entry name" value="PROTOPORPHYRINOGEN OXIDASE"/>
    <property type="match status" value="1"/>
</dbReference>
<feature type="domain" description="Amine oxidase" evidence="13">
    <location>
        <begin position="13"/>
        <end position="446"/>
    </location>
</feature>
<evidence type="ECO:0000313" key="14">
    <source>
        <dbReference type="EMBL" id="BCP00742.1"/>
    </source>
</evidence>
<dbReference type="InterPro" id="IPR050464">
    <property type="entry name" value="Zeta_carotene_desat/Oxidored"/>
</dbReference>
<evidence type="ECO:0000313" key="15">
    <source>
        <dbReference type="Proteomes" id="UP000595205"/>
    </source>
</evidence>
<comment type="cofactor">
    <cofactor evidence="2 12">
        <name>FAD</name>
        <dbReference type="ChEBI" id="CHEBI:57692"/>
    </cofactor>
</comment>
<dbReference type="UniPathway" id="UPA00252"/>
<dbReference type="Gene3D" id="3.90.660.20">
    <property type="entry name" value="Protoporphyrinogen oxidase, mitochondrial, domain 2"/>
    <property type="match status" value="1"/>
</dbReference>
<dbReference type="GO" id="GO:0006783">
    <property type="term" value="P:heme biosynthetic process"/>
    <property type="evidence" value="ECO:0007669"/>
    <property type="project" value="UniProtKB-UniRule"/>
</dbReference>
<evidence type="ECO:0000256" key="10">
    <source>
        <dbReference type="ARBA" id="ARBA00023002"/>
    </source>
</evidence>
<evidence type="ECO:0000259" key="13">
    <source>
        <dbReference type="Pfam" id="PF01593"/>
    </source>
</evidence>
<evidence type="ECO:0000256" key="11">
    <source>
        <dbReference type="ARBA" id="ARBA00023133"/>
    </source>
</evidence>
<dbReference type="InterPro" id="IPR002937">
    <property type="entry name" value="Amino_oxidase"/>
</dbReference>
<protein>
    <recommendedName>
        <fullName evidence="7 12">Coproporphyrinogen III oxidase</fullName>
        <ecNumber evidence="6 12">1.3.3.15</ecNumber>
    </recommendedName>
</protein>
<dbReference type="Gene3D" id="3.50.50.60">
    <property type="entry name" value="FAD/NAD(P)-binding domain"/>
    <property type="match status" value="1"/>
</dbReference>
<dbReference type="AlphaFoldDB" id="A0A7R7RQ36"/>
<name>A0A7R7RQ36_MYCIT</name>
<dbReference type="InterPro" id="IPR004572">
    <property type="entry name" value="Protoporphyrinogen_oxidase"/>
</dbReference>
<evidence type="ECO:0000256" key="3">
    <source>
        <dbReference type="ARBA" id="ARBA00002185"/>
    </source>
</evidence>
<evidence type="ECO:0000256" key="6">
    <source>
        <dbReference type="ARBA" id="ARBA00012402"/>
    </source>
</evidence>
<sequence>MTSRSYCVVGGGISGLTAAYRLRMSLGDDAAITLFDPGERLGGILRTELVGGAPMDLGAEAFVLRRPELPALLDELNLTGRQLVSTGTRPLIYSGQRLRPLPTGTVVGIPSSAASVAGLVDEATVARIDAEPSRPLEWVAGSDPAVADLVGDRFGDQVVARSVDPLLSGVYAGSAATIGLRAAAPTVAAALDRGAASLTDAVGRALPPATGAPVFGALDGGYRVLVEELAARARPRWVRAAASRLERADAGWAVFDDTGARWPADAVILAVPVHESCRLLGGIAPRSVAAAGRIASASSVVLALAVPADTAFPDCSGVLVATGERLRAKAITLSSRKWGARADVQLLRLSFGRFGDHVAASTSDDELLAWALGDVATVFGLDIDPVDVRVQRWIDAMPQYGPGHADLVAEVRAGLPPTLAVAGSYLDGIGVPACVGAAGRAAEDVIRAIGGPDAQVAR</sequence>
<organism evidence="14 15">
    <name type="scientific">Mycobacterium intracellulare</name>
    <dbReference type="NCBI Taxonomy" id="1767"/>
    <lineage>
        <taxon>Bacteria</taxon>
        <taxon>Bacillati</taxon>
        <taxon>Actinomycetota</taxon>
        <taxon>Actinomycetes</taxon>
        <taxon>Mycobacteriales</taxon>
        <taxon>Mycobacteriaceae</taxon>
        <taxon>Mycobacterium</taxon>
        <taxon>Mycobacterium avium complex (MAC)</taxon>
    </lineage>
</organism>
<comment type="catalytic activity">
    <reaction evidence="1">
        <text>coproporphyrinogen III + 3 O2 = coproporphyrin III + 3 H2O2</text>
        <dbReference type="Rhea" id="RHEA:43436"/>
        <dbReference type="ChEBI" id="CHEBI:15379"/>
        <dbReference type="ChEBI" id="CHEBI:16240"/>
        <dbReference type="ChEBI" id="CHEBI:57309"/>
        <dbReference type="ChEBI" id="CHEBI:131725"/>
        <dbReference type="EC" id="1.3.3.15"/>
    </reaction>
    <physiologicalReaction direction="left-to-right" evidence="1">
        <dbReference type="Rhea" id="RHEA:43437"/>
    </physiologicalReaction>
</comment>
<dbReference type="Pfam" id="PF01593">
    <property type="entry name" value="Amino_oxidase"/>
    <property type="match status" value="1"/>
</dbReference>
<dbReference type="EC" id="1.3.3.15" evidence="6 12"/>
<dbReference type="Gene3D" id="1.10.3110.10">
    <property type="entry name" value="protoporphyrinogen ix oxidase, domain 3"/>
    <property type="match status" value="1"/>
</dbReference>
<keyword evidence="8 12" id="KW-0285">Flavoprotein</keyword>
<comment type="pathway">
    <text evidence="4 12">Porphyrin-containing compound metabolism; protoheme biosynthesis.</text>
</comment>
<gene>
    <name evidence="14" type="primary">hemY</name>
    <name evidence="14" type="ORF">MINTM018_35110</name>
</gene>
<comment type="subcellular location">
    <subcellularLocation>
        <location evidence="12">Cytoplasm</location>
    </subcellularLocation>
</comment>
<dbReference type="GO" id="GO:0005737">
    <property type="term" value="C:cytoplasm"/>
    <property type="evidence" value="ECO:0007669"/>
    <property type="project" value="UniProtKB-SubCell"/>
</dbReference>
<evidence type="ECO:0000256" key="7">
    <source>
        <dbReference type="ARBA" id="ARBA00019046"/>
    </source>
</evidence>
<evidence type="ECO:0000256" key="2">
    <source>
        <dbReference type="ARBA" id="ARBA00001974"/>
    </source>
</evidence>
<dbReference type="SUPFAM" id="SSF54373">
    <property type="entry name" value="FAD-linked reductases, C-terminal domain"/>
    <property type="match status" value="1"/>
</dbReference>
<keyword evidence="11 12" id="KW-0350">Heme biosynthesis</keyword>
<dbReference type="GO" id="GO:0004729">
    <property type="term" value="F:oxygen-dependent protoporphyrinogen oxidase activity"/>
    <property type="evidence" value="ECO:0007669"/>
    <property type="project" value="UniProtKB-UniRule"/>
</dbReference>
<dbReference type="EMBL" id="AP024255">
    <property type="protein sequence ID" value="BCP00742.1"/>
    <property type="molecule type" value="Genomic_DNA"/>
</dbReference>
<evidence type="ECO:0000256" key="5">
    <source>
        <dbReference type="ARBA" id="ARBA00008310"/>
    </source>
</evidence>
<evidence type="ECO:0000256" key="12">
    <source>
        <dbReference type="RuleBase" id="RU364052"/>
    </source>
</evidence>
<dbReference type="RefSeq" id="WP_095763508.1">
    <property type="nucleotide sequence ID" value="NZ_AP024255.1"/>
</dbReference>
<dbReference type="SUPFAM" id="SSF51905">
    <property type="entry name" value="FAD/NAD(P)-binding domain"/>
    <property type="match status" value="1"/>
</dbReference>
<evidence type="ECO:0000256" key="8">
    <source>
        <dbReference type="ARBA" id="ARBA00022630"/>
    </source>
</evidence>
<dbReference type="Proteomes" id="UP000595205">
    <property type="component" value="Chromosome"/>
</dbReference>
<dbReference type="NCBIfam" id="TIGR00562">
    <property type="entry name" value="proto_IX_ox"/>
    <property type="match status" value="1"/>
</dbReference>